<protein>
    <submittedName>
        <fullName evidence="1">Uncharacterized protein</fullName>
    </submittedName>
</protein>
<reference evidence="1 2" key="2">
    <citation type="journal article" date="2022" name="Mol. Ecol. Resour.">
        <title>The genomes of chicory, endive, great burdock and yacon provide insights into Asteraceae paleo-polyploidization history and plant inulin production.</title>
        <authorList>
            <person name="Fan W."/>
            <person name="Wang S."/>
            <person name="Wang H."/>
            <person name="Wang A."/>
            <person name="Jiang F."/>
            <person name="Liu H."/>
            <person name="Zhao H."/>
            <person name="Xu D."/>
            <person name="Zhang Y."/>
        </authorList>
    </citation>
    <scope>NUCLEOTIDE SEQUENCE [LARGE SCALE GENOMIC DNA]</scope>
    <source>
        <strain evidence="2">cv. Yunnan</strain>
        <tissue evidence="1">Leaves</tissue>
    </source>
</reference>
<evidence type="ECO:0000313" key="2">
    <source>
        <dbReference type="Proteomes" id="UP001056120"/>
    </source>
</evidence>
<dbReference type="Proteomes" id="UP001056120">
    <property type="component" value="Linkage Group LG27"/>
</dbReference>
<proteinExistence type="predicted"/>
<accession>A0ACB8YLI9</accession>
<dbReference type="EMBL" id="CM042044">
    <property type="protein sequence ID" value="KAI3685935.1"/>
    <property type="molecule type" value="Genomic_DNA"/>
</dbReference>
<evidence type="ECO:0000313" key="1">
    <source>
        <dbReference type="EMBL" id="KAI3685935.1"/>
    </source>
</evidence>
<sequence length="70" mass="8148">MARTLSGPSASPSPTSIPDAAEEVEDDYMLYEQFPDELYDRYEFEELDDNVKPNELEQPDFVPRDFENEL</sequence>
<comment type="caution">
    <text evidence="1">The sequence shown here is derived from an EMBL/GenBank/DDBJ whole genome shotgun (WGS) entry which is preliminary data.</text>
</comment>
<gene>
    <name evidence="1" type="ORF">L1987_79604</name>
</gene>
<organism evidence="1 2">
    <name type="scientific">Smallanthus sonchifolius</name>
    <dbReference type="NCBI Taxonomy" id="185202"/>
    <lineage>
        <taxon>Eukaryota</taxon>
        <taxon>Viridiplantae</taxon>
        <taxon>Streptophyta</taxon>
        <taxon>Embryophyta</taxon>
        <taxon>Tracheophyta</taxon>
        <taxon>Spermatophyta</taxon>
        <taxon>Magnoliopsida</taxon>
        <taxon>eudicotyledons</taxon>
        <taxon>Gunneridae</taxon>
        <taxon>Pentapetalae</taxon>
        <taxon>asterids</taxon>
        <taxon>campanulids</taxon>
        <taxon>Asterales</taxon>
        <taxon>Asteraceae</taxon>
        <taxon>Asteroideae</taxon>
        <taxon>Heliantheae alliance</taxon>
        <taxon>Millerieae</taxon>
        <taxon>Smallanthus</taxon>
    </lineage>
</organism>
<reference evidence="2" key="1">
    <citation type="journal article" date="2022" name="Mol. Ecol. Resour.">
        <title>The genomes of chicory, endive, great burdock and yacon provide insights into Asteraceae palaeo-polyploidization history and plant inulin production.</title>
        <authorList>
            <person name="Fan W."/>
            <person name="Wang S."/>
            <person name="Wang H."/>
            <person name="Wang A."/>
            <person name="Jiang F."/>
            <person name="Liu H."/>
            <person name="Zhao H."/>
            <person name="Xu D."/>
            <person name="Zhang Y."/>
        </authorList>
    </citation>
    <scope>NUCLEOTIDE SEQUENCE [LARGE SCALE GENOMIC DNA]</scope>
    <source>
        <strain evidence="2">cv. Yunnan</strain>
    </source>
</reference>
<keyword evidence="2" id="KW-1185">Reference proteome</keyword>
<name>A0ACB8YLI9_9ASTR</name>